<dbReference type="EMBL" id="JAFHKP010000031">
    <property type="protein sequence ID" value="KAG5471949.1"/>
    <property type="molecule type" value="Genomic_DNA"/>
</dbReference>
<organism evidence="1 2">
    <name type="scientific">Leishmania enriettii</name>
    <dbReference type="NCBI Taxonomy" id="5663"/>
    <lineage>
        <taxon>Eukaryota</taxon>
        <taxon>Discoba</taxon>
        <taxon>Euglenozoa</taxon>
        <taxon>Kinetoplastea</taxon>
        <taxon>Metakinetoplastina</taxon>
        <taxon>Trypanosomatida</taxon>
        <taxon>Trypanosomatidae</taxon>
        <taxon>Leishmaniinae</taxon>
        <taxon>Leishmania</taxon>
    </lineage>
</organism>
<name>A0A836KD54_LEIEN</name>
<dbReference type="Proteomes" id="UP000674179">
    <property type="component" value="Chromosome 31"/>
</dbReference>
<dbReference type="OrthoDB" id="266179at2759"/>
<dbReference type="GeneID" id="94169879"/>
<dbReference type="RefSeq" id="XP_067690472.1">
    <property type="nucleotide sequence ID" value="XM_067834369.1"/>
</dbReference>
<dbReference type="AlphaFoldDB" id="A0A836KD54"/>
<evidence type="ECO:0000313" key="1">
    <source>
        <dbReference type="EMBL" id="KAG5471949.1"/>
    </source>
</evidence>
<proteinExistence type="predicted"/>
<keyword evidence="2" id="KW-1185">Reference proteome</keyword>
<evidence type="ECO:0000313" key="2">
    <source>
        <dbReference type="Proteomes" id="UP000674179"/>
    </source>
</evidence>
<gene>
    <name evidence="1" type="ORF">CUR178_02614</name>
</gene>
<dbReference type="KEGG" id="lenr:94169879"/>
<accession>A0A836KD54</accession>
<comment type="caution">
    <text evidence="1">The sequence shown here is derived from an EMBL/GenBank/DDBJ whole genome shotgun (WGS) entry which is preliminary data.</text>
</comment>
<protein>
    <submittedName>
        <fullName evidence="1">Uncharacterized protein</fullName>
    </submittedName>
</protein>
<reference evidence="1 2" key="1">
    <citation type="submission" date="2021-02" db="EMBL/GenBank/DDBJ databases">
        <title>Leishmania (Mundinia) enrietti genome sequencing and assembly.</title>
        <authorList>
            <person name="Almutairi H."/>
            <person name="Gatherer D."/>
        </authorList>
    </citation>
    <scope>NUCLEOTIDE SEQUENCE [LARGE SCALE GENOMIC DNA]</scope>
    <source>
        <strain evidence="1">CUR178</strain>
    </source>
</reference>
<sequence>MRHIAFSPPAALQLFTPPCTAASRIVPSGNILSDGQLERRAVHQVKNASFLFLYQPLSLQTSTLAGEIDREPGNEEAALRISASVH</sequence>